<comment type="caution">
    <text evidence="5">The sequence shown here is derived from an EMBL/GenBank/DDBJ whole genome shotgun (WGS) entry which is preliminary data.</text>
</comment>
<evidence type="ECO:0000256" key="2">
    <source>
        <dbReference type="ARBA" id="ARBA00022801"/>
    </source>
</evidence>
<comment type="similarity">
    <text evidence="4">Belongs to the arginase family.</text>
</comment>
<dbReference type="PANTHER" id="PTHR43782:SF3">
    <property type="entry name" value="ARGINASE"/>
    <property type="match status" value="1"/>
</dbReference>
<sequence>MKLSIILASYDSGHFHGGCGQGPDALIAGGLVEALTLAGHEVDVEDIGKVGDEQGREIATGFAVCRAVAEKVRDVREEGRFPIVLTGNCLTASGAVAGENADSIIWADQHGDLNTPETSIYGFLDGMALSTVLGLCWKPMALEIPGFKPIDPSRCMLIDARDLDPDEKALLETLPVIRTECGGAAGAVAKLKAAGATRTHMHIDLDVHDPKELQANRYMTEGGPNPVQVRRAACIMAKEIPVVGITISAYDPAFDAQAEVPPLVGQLLTDLLAVVEGLPNEGAAL</sequence>
<protein>
    <submittedName>
        <fullName evidence="5">Arginase family protein</fullName>
    </submittedName>
</protein>
<keyword evidence="2" id="KW-0378">Hydrolase</keyword>
<keyword evidence="3" id="KW-0464">Manganese</keyword>
<dbReference type="InterPro" id="IPR006035">
    <property type="entry name" value="Ureohydrolase"/>
</dbReference>
<dbReference type="Pfam" id="PF00491">
    <property type="entry name" value="Arginase"/>
    <property type="match status" value="1"/>
</dbReference>
<dbReference type="InterPro" id="IPR023696">
    <property type="entry name" value="Ureohydrolase_dom_sf"/>
</dbReference>
<organism evidence="5 6">
    <name type="scientific">Mesorhizobium retamae</name>
    <dbReference type="NCBI Taxonomy" id="2912854"/>
    <lineage>
        <taxon>Bacteria</taxon>
        <taxon>Pseudomonadati</taxon>
        <taxon>Pseudomonadota</taxon>
        <taxon>Alphaproteobacteria</taxon>
        <taxon>Hyphomicrobiales</taxon>
        <taxon>Phyllobacteriaceae</taxon>
        <taxon>Mesorhizobium</taxon>
    </lineage>
</organism>
<dbReference type="PANTHER" id="PTHR43782">
    <property type="entry name" value="ARGINASE"/>
    <property type="match status" value="1"/>
</dbReference>
<accession>A0ABS9QGI5</accession>
<dbReference type="RefSeq" id="WP_239366714.1">
    <property type="nucleotide sequence ID" value="NZ_JAKREW010000014.1"/>
</dbReference>
<keyword evidence="1" id="KW-0479">Metal-binding</keyword>
<proteinExistence type="inferred from homology"/>
<dbReference type="CDD" id="cd09999">
    <property type="entry name" value="Arginase-like_1"/>
    <property type="match status" value="1"/>
</dbReference>
<evidence type="ECO:0000313" key="5">
    <source>
        <dbReference type="EMBL" id="MCG7506490.1"/>
    </source>
</evidence>
<keyword evidence="6" id="KW-1185">Reference proteome</keyword>
<dbReference type="EMBL" id="JAKREW010000014">
    <property type="protein sequence ID" value="MCG7506490.1"/>
    <property type="molecule type" value="Genomic_DNA"/>
</dbReference>
<gene>
    <name evidence="5" type="ORF">L4923_15800</name>
</gene>
<evidence type="ECO:0000256" key="4">
    <source>
        <dbReference type="PROSITE-ProRule" id="PRU00742"/>
    </source>
</evidence>
<reference evidence="5 6" key="1">
    <citation type="submission" date="2022-02" db="EMBL/GenBank/DDBJ databases">
        <title>Draft genome sequence of Mezorhizobium retamae strain IRAMC:0171 isolated from Retama raetam nodules.</title>
        <authorList>
            <person name="Bengaied R."/>
            <person name="Sbissi I."/>
            <person name="Huber K."/>
            <person name="Ghodbane F."/>
            <person name="Nouioui I."/>
            <person name="Tarhouni M."/>
            <person name="Gtari M."/>
        </authorList>
    </citation>
    <scope>NUCLEOTIDE SEQUENCE [LARGE SCALE GENOMIC DNA]</scope>
    <source>
        <strain evidence="5 6">IRAMC:0171</strain>
    </source>
</reference>
<evidence type="ECO:0000256" key="1">
    <source>
        <dbReference type="ARBA" id="ARBA00022723"/>
    </source>
</evidence>
<dbReference type="Gene3D" id="3.40.800.10">
    <property type="entry name" value="Ureohydrolase domain"/>
    <property type="match status" value="1"/>
</dbReference>
<dbReference type="PROSITE" id="PS51409">
    <property type="entry name" value="ARGINASE_2"/>
    <property type="match status" value="1"/>
</dbReference>
<evidence type="ECO:0000256" key="3">
    <source>
        <dbReference type="ARBA" id="ARBA00023211"/>
    </source>
</evidence>
<name>A0ABS9QGI5_9HYPH</name>
<evidence type="ECO:0000313" key="6">
    <source>
        <dbReference type="Proteomes" id="UP001201701"/>
    </source>
</evidence>
<dbReference type="SUPFAM" id="SSF52768">
    <property type="entry name" value="Arginase/deacetylase"/>
    <property type="match status" value="1"/>
</dbReference>
<dbReference type="Proteomes" id="UP001201701">
    <property type="component" value="Unassembled WGS sequence"/>
</dbReference>